<sequence length="162" mass="17605">MYATVQSFIQDYTQESASTQRVFDALTDESLAQAVAPGYRTISQLAWHLAESGGMLSSAGFNLDRHSGRSESAVALAEAYRAISQSIIRSAGEVLTDEKLSEPLTVFGKPFTYGSLLGMFVKHEVHHRGQLTILIRQAGIQAPGVYGPSKEEWALNGMEAPQ</sequence>
<accession>A0A917M5I1</accession>
<evidence type="ECO:0000256" key="1">
    <source>
        <dbReference type="ARBA" id="ARBA00008635"/>
    </source>
</evidence>
<reference evidence="4 5" key="1">
    <citation type="journal article" date="2014" name="Int. J. Syst. Evol. Microbiol.">
        <title>Complete genome sequence of Corynebacterium casei LMG S-19264T (=DSM 44701T), isolated from a smear-ripened cheese.</title>
        <authorList>
            <consortium name="US DOE Joint Genome Institute (JGI-PGF)"/>
            <person name="Walter F."/>
            <person name="Albersmeier A."/>
            <person name="Kalinowski J."/>
            <person name="Ruckert C."/>
        </authorList>
    </citation>
    <scope>NUCLEOTIDE SEQUENCE [LARGE SCALE GENOMIC DNA]</scope>
    <source>
        <strain evidence="4 5">CGMCC 1.15286</strain>
    </source>
</reference>
<comment type="similarity">
    <text evidence="1">Belongs to the DinB family.</text>
</comment>
<dbReference type="InterPro" id="IPR007837">
    <property type="entry name" value="DinB"/>
</dbReference>
<keyword evidence="5" id="KW-1185">Reference proteome</keyword>
<feature type="binding site" evidence="3">
    <location>
        <position position="127"/>
    </location>
    <ligand>
        <name>a divalent metal cation</name>
        <dbReference type="ChEBI" id="CHEBI:60240"/>
    </ligand>
</feature>
<evidence type="ECO:0008006" key="6">
    <source>
        <dbReference type="Google" id="ProtNLM"/>
    </source>
</evidence>
<evidence type="ECO:0000313" key="4">
    <source>
        <dbReference type="EMBL" id="GGG78500.1"/>
    </source>
</evidence>
<proteinExistence type="inferred from homology"/>
<dbReference type="InterPro" id="IPR034660">
    <property type="entry name" value="DinB/YfiT-like"/>
</dbReference>
<name>A0A917M5I1_9BACL</name>
<dbReference type="AlphaFoldDB" id="A0A917M5I1"/>
<dbReference type="GO" id="GO:0046872">
    <property type="term" value="F:metal ion binding"/>
    <property type="evidence" value="ECO:0007669"/>
    <property type="project" value="UniProtKB-KW"/>
</dbReference>
<dbReference type="SUPFAM" id="SSF109854">
    <property type="entry name" value="DinB/YfiT-like putative metalloenzymes"/>
    <property type="match status" value="1"/>
</dbReference>
<dbReference type="Pfam" id="PF05163">
    <property type="entry name" value="DinB"/>
    <property type="match status" value="1"/>
</dbReference>
<keyword evidence="2 3" id="KW-0479">Metal-binding</keyword>
<protein>
    <recommendedName>
        <fullName evidence="6">Damage-inducible protein DinB</fullName>
    </recommendedName>
</protein>
<feature type="binding site" evidence="3">
    <location>
        <position position="48"/>
    </location>
    <ligand>
        <name>a divalent metal cation</name>
        <dbReference type="ChEBI" id="CHEBI:60240"/>
    </ligand>
</feature>
<dbReference type="Proteomes" id="UP000600247">
    <property type="component" value="Unassembled WGS sequence"/>
</dbReference>
<organism evidence="4 5">
    <name type="scientific">Paenibacillus radicis</name>
    <name type="common">ex Gao et al. 2016</name>
    <dbReference type="NCBI Taxonomy" id="1737354"/>
    <lineage>
        <taxon>Bacteria</taxon>
        <taxon>Bacillati</taxon>
        <taxon>Bacillota</taxon>
        <taxon>Bacilli</taxon>
        <taxon>Bacillales</taxon>
        <taxon>Paenibacillaceae</taxon>
        <taxon>Paenibacillus</taxon>
    </lineage>
</organism>
<evidence type="ECO:0000256" key="3">
    <source>
        <dbReference type="PIRSR" id="PIRSR607837-1"/>
    </source>
</evidence>
<evidence type="ECO:0000313" key="5">
    <source>
        <dbReference type="Proteomes" id="UP000600247"/>
    </source>
</evidence>
<gene>
    <name evidence="4" type="ORF">GCM10010918_39270</name>
</gene>
<comment type="caution">
    <text evidence="4">The sequence shown here is derived from an EMBL/GenBank/DDBJ whole genome shotgun (WGS) entry which is preliminary data.</text>
</comment>
<dbReference type="Gene3D" id="1.20.120.450">
    <property type="entry name" value="dinb family like domain"/>
    <property type="match status" value="1"/>
</dbReference>
<dbReference type="RefSeq" id="WP_188890894.1">
    <property type="nucleotide sequence ID" value="NZ_BMHY01000008.1"/>
</dbReference>
<evidence type="ECO:0000256" key="2">
    <source>
        <dbReference type="ARBA" id="ARBA00022723"/>
    </source>
</evidence>
<feature type="binding site" evidence="3">
    <location>
        <position position="123"/>
    </location>
    <ligand>
        <name>a divalent metal cation</name>
        <dbReference type="ChEBI" id="CHEBI:60240"/>
    </ligand>
</feature>
<dbReference type="EMBL" id="BMHY01000008">
    <property type="protein sequence ID" value="GGG78500.1"/>
    <property type="molecule type" value="Genomic_DNA"/>
</dbReference>